<dbReference type="InterPro" id="IPR020683">
    <property type="entry name" value="DUF3447"/>
</dbReference>
<dbReference type="VEuPathDB" id="TrichDB:TVAG_302320"/>
<dbReference type="VEuPathDB" id="TrichDB:TVAGG3_0507270"/>
<dbReference type="eggNOG" id="KOG0504">
    <property type="taxonomic scope" value="Eukaryota"/>
</dbReference>
<dbReference type="EMBL" id="DS113297">
    <property type="protein sequence ID" value="EAY12721.1"/>
    <property type="molecule type" value="Genomic_DNA"/>
</dbReference>
<dbReference type="PRINTS" id="PR01415">
    <property type="entry name" value="ANKYRIN"/>
</dbReference>
<keyword evidence="4" id="KW-1185">Reference proteome</keyword>
<dbReference type="PANTHER" id="PTHR24182:SF13">
    <property type="entry name" value="LD18443P"/>
    <property type="match status" value="1"/>
</dbReference>
<feature type="repeat" description="ANK" evidence="1">
    <location>
        <begin position="345"/>
        <end position="377"/>
    </location>
</feature>
<protein>
    <recommendedName>
        <fullName evidence="2">DUF3447 domain-containing protein</fullName>
    </recommendedName>
</protein>
<dbReference type="SUPFAM" id="SSF140860">
    <property type="entry name" value="Pseudo ankyrin repeat-like"/>
    <property type="match status" value="1"/>
</dbReference>
<dbReference type="RefSeq" id="XP_001324944.1">
    <property type="nucleotide sequence ID" value="XM_001324909.1"/>
</dbReference>
<dbReference type="SUPFAM" id="SSF48403">
    <property type="entry name" value="Ankyrin repeat"/>
    <property type="match status" value="1"/>
</dbReference>
<keyword evidence="1" id="KW-0040">ANK repeat</keyword>
<reference evidence="3" key="1">
    <citation type="submission" date="2006-10" db="EMBL/GenBank/DDBJ databases">
        <authorList>
            <person name="Amadeo P."/>
            <person name="Zhao Q."/>
            <person name="Wortman J."/>
            <person name="Fraser-Liggett C."/>
            <person name="Carlton J."/>
        </authorList>
    </citation>
    <scope>NUCLEOTIDE SEQUENCE</scope>
    <source>
        <strain evidence="3">G3</strain>
    </source>
</reference>
<dbReference type="PROSITE" id="PS50297">
    <property type="entry name" value="ANK_REP_REGION"/>
    <property type="match status" value="7"/>
</dbReference>
<dbReference type="PANTHER" id="PTHR24182">
    <property type="entry name" value="ANKYRIN REPEAT AND SOCS BOX CONTAINING 4"/>
    <property type="match status" value="1"/>
</dbReference>
<accession>A2E3T3</accession>
<dbReference type="SMART" id="SM00248">
    <property type="entry name" value="ANK"/>
    <property type="match status" value="11"/>
</dbReference>
<gene>
    <name evidence="3" type="ORF">TVAG_117430</name>
</gene>
<evidence type="ECO:0000313" key="3">
    <source>
        <dbReference type="EMBL" id="EAY12721.1"/>
    </source>
</evidence>
<dbReference type="InParanoid" id="A2E3T3"/>
<evidence type="ECO:0000313" key="4">
    <source>
        <dbReference type="Proteomes" id="UP000001542"/>
    </source>
</evidence>
<dbReference type="Gene3D" id="1.25.40.20">
    <property type="entry name" value="Ankyrin repeat-containing domain"/>
    <property type="match status" value="2"/>
</dbReference>
<proteinExistence type="predicted"/>
<dbReference type="STRING" id="5722.A2E3T3"/>
<dbReference type="Pfam" id="PF13637">
    <property type="entry name" value="Ank_4"/>
    <property type="match status" value="2"/>
</dbReference>
<evidence type="ECO:0000259" key="2">
    <source>
        <dbReference type="Pfam" id="PF11929"/>
    </source>
</evidence>
<sequence length="587" mass="66882">MSENDIDPNKYSELRSIYKHYIDSYIALYQLKTEKEEEIKDIYQQIKTELIDSKTYPPKKIIKDILCIVPYNNRYTKSYLFLVKHISDDYHVTDIRNVEHISNFLFYKEYGIKLDKSDDFEKINSENLDIHKENTIYRAIMYNDLERFITFTEMDGFDKDQKLKSSLYPNFHHIVYSLLELCCYHGAVDCFKLLRTKFQSPITQTCLQLSFLGGNPEIMSECLKYQKPNRECMDYAIISHNIDFVTFLMNEYNKFINLDCCAVHCNLDAFLVYFDQTNDVDKCFVYSVMFNIPSLCEYFLSTGANINEKDIDGKTALHIAARYNCIETVELLISHGANINEKNKDGETSLHIAANNNSKETAELLISNGANINEKNDDAGTALHIAAFENHKETVELLISHGANINEKNDYGETALHVAAYNNSKETAEILISHGININEKDDDGGTALHNAVYYNYKETAELLISHGININAKNDNGRTALHVAVYDNRKEIAELLISHGANINEKNNDGKTALHTAASNNSKETAEILISHGANINEKDEYGQTALDTATFFNHKETAELLKSHDIKINKKDNGGTKRSSNCSIL</sequence>
<dbReference type="Pfam" id="PF12796">
    <property type="entry name" value="Ank_2"/>
    <property type="match status" value="2"/>
</dbReference>
<dbReference type="PROSITE" id="PS50088">
    <property type="entry name" value="ANK_REPEAT"/>
    <property type="match status" value="7"/>
</dbReference>
<organism evidence="3 4">
    <name type="scientific">Trichomonas vaginalis (strain ATCC PRA-98 / G3)</name>
    <dbReference type="NCBI Taxonomy" id="412133"/>
    <lineage>
        <taxon>Eukaryota</taxon>
        <taxon>Metamonada</taxon>
        <taxon>Parabasalia</taxon>
        <taxon>Trichomonadida</taxon>
        <taxon>Trichomonadidae</taxon>
        <taxon>Trichomonas</taxon>
    </lineage>
</organism>
<feature type="repeat" description="ANK" evidence="1">
    <location>
        <begin position="411"/>
        <end position="443"/>
    </location>
</feature>
<dbReference type="InterPro" id="IPR036770">
    <property type="entry name" value="Ankyrin_rpt-contain_sf"/>
</dbReference>
<dbReference type="Proteomes" id="UP000001542">
    <property type="component" value="Unassembled WGS sequence"/>
</dbReference>
<evidence type="ECO:0000256" key="1">
    <source>
        <dbReference type="PROSITE-ProRule" id="PRU00023"/>
    </source>
</evidence>
<feature type="repeat" description="ANK" evidence="1">
    <location>
        <begin position="444"/>
        <end position="476"/>
    </location>
</feature>
<feature type="repeat" description="ANK" evidence="1">
    <location>
        <begin position="477"/>
        <end position="509"/>
    </location>
</feature>
<dbReference type="KEGG" id="tva:4770689"/>
<feature type="repeat" description="ANK" evidence="1">
    <location>
        <begin position="510"/>
        <end position="542"/>
    </location>
</feature>
<name>A2E3T3_TRIV3</name>
<feature type="domain" description="DUF3447" evidence="2">
    <location>
        <begin position="198"/>
        <end position="273"/>
    </location>
</feature>
<dbReference type="AlphaFoldDB" id="A2E3T3"/>
<dbReference type="Pfam" id="PF11929">
    <property type="entry name" value="DUF3447"/>
    <property type="match status" value="1"/>
</dbReference>
<dbReference type="InterPro" id="IPR002110">
    <property type="entry name" value="Ankyrin_rpt"/>
</dbReference>
<feature type="repeat" description="ANK" evidence="1">
    <location>
        <begin position="378"/>
        <end position="410"/>
    </location>
</feature>
<reference evidence="3" key="2">
    <citation type="journal article" date="2007" name="Science">
        <title>Draft genome sequence of the sexually transmitted pathogen Trichomonas vaginalis.</title>
        <authorList>
            <person name="Carlton J.M."/>
            <person name="Hirt R.P."/>
            <person name="Silva J.C."/>
            <person name="Delcher A.L."/>
            <person name="Schatz M."/>
            <person name="Zhao Q."/>
            <person name="Wortman J.R."/>
            <person name="Bidwell S.L."/>
            <person name="Alsmark U.C.M."/>
            <person name="Besteiro S."/>
            <person name="Sicheritz-Ponten T."/>
            <person name="Noel C.J."/>
            <person name="Dacks J.B."/>
            <person name="Foster P.G."/>
            <person name="Simillion C."/>
            <person name="Van de Peer Y."/>
            <person name="Miranda-Saavedra D."/>
            <person name="Barton G.J."/>
            <person name="Westrop G.D."/>
            <person name="Mueller S."/>
            <person name="Dessi D."/>
            <person name="Fiori P.L."/>
            <person name="Ren Q."/>
            <person name="Paulsen I."/>
            <person name="Zhang H."/>
            <person name="Bastida-Corcuera F.D."/>
            <person name="Simoes-Barbosa A."/>
            <person name="Brown M.T."/>
            <person name="Hayes R.D."/>
            <person name="Mukherjee M."/>
            <person name="Okumura C.Y."/>
            <person name="Schneider R."/>
            <person name="Smith A.J."/>
            <person name="Vanacova S."/>
            <person name="Villalvazo M."/>
            <person name="Haas B.J."/>
            <person name="Pertea M."/>
            <person name="Feldblyum T.V."/>
            <person name="Utterback T.R."/>
            <person name="Shu C.L."/>
            <person name="Osoegawa K."/>
            <person name="de Jong P.J."/>
            <person name="Hrdy I."/>
            <person name="Horvathova L."/>
            <person name="Zubacova Z."/>
            <person name="Dolezal P."/>
            <person name="Malik S.B."/>
            <person name="Logsdon J.M. Jr."/>
            <person name="Henze K."/>
            <person name="Gupta A."/>
            <person name="Wang C.C."/>
            <person name="Dunne R.L."/>
            <person name="Upcroft J.A."/>
            <person name="Upcroft P."/>
            <person name="White O."/>
            <person name="Salzberg S.L."/>
            <person name="Tang P."/>
            <person name="Chiu C.-H."/>
            <person name="Lee Y.-S."/>
            <person name="Embley T.M."/>
            <person name="Coombs G.H."/>
            <person name="Mottram J.C."/>
            <person name="Tachezy J."/>
            <person name="Fraser-Liggett C.M."/>
            <person name="Johnson P.J."/>
        </authorList>
    </citation>
    <scope>NUCLEOTIDE SEQUENCE [LARGE SCALE GENOMIC DNA]</scope>
    <source>
        <strain evidence="3">G3</strain>
    </source>
</reference>
<feature type="repeat" description="ANK" evidence="1">
    <location>
        <begin position="312"/>
        <end position="344"/>
    </location>
</feature>